<comment type="caution">
    <text evidence="2">The sequence shown here is derived from an EMBL/GenBank/DDBJ whole genome shotgun (WGS) entry which is preliminary data.</text>
</comment>
<protein>
    <submittedName>
        <fullName evidence="2">Transketolase</fullName>
    </submittedName>
</protein>
<dbReference type="AlphaFoldDB" id="A0A178MBL3"/>
<evidence type="ECO:0000313" key="3">
    <source>
        <dbReference type="Proteomes" id="UP000078543"/>
    </source>
</evidence>
<dbReference type="OrthoDB" id="8732661at2"/>
<organism evidence="2 3">
    <name type="scientific">Magnetospirillum moscoviense</name>
    <dbReference type="NCBI Taxonomy" id="1437059"/>
    <lineage>
        <taxon>Bacteria</taxon>
        <taxon>Pseudomonadati</taxon>
        <taxon>Pseudomonadota</taxon>
        <taxon>Alphaproteobacteria</taxon>
        <taxon>Rhodospirillales</taxon>
        <taxon>Rhodospirillaceae</taxon>
        <taxon>Magnetospirillum</taxon>
    </lineage>
</organism>
<sequence length="271" mass="28919">MTSPPLDDRSRHLRRLAISAIKSAGIHFGATMSLIEILRVLYDDILRIDPKRPDDPDRDRCILSKGHGVLALYAILADKGFFPTSEIATFCAVDSRLPGHPEHGLLPGIEASTGALGHGLSIGLGMALAARIQKRPSRVFVVMGDGETNEGSVWEAAMSAAKHGLDNLVAIIDYNKLQSYGPVEQVQPLEPLADKWRAFGFAVAQADGHDPADLKRVLGALPVAAGQPSLVIAHTVKGKGLSLAEGVADWHHKRKLTEAETAAIIAELGGM</sequence>
<reference evidence="2 3" key="1">
    <citation type="submission" date="2016-04" db="EMBL/GenBank/DDBJ databases">
        <title>Draft genome sequence of freshwater magnetotactic bacteria Magnetospirillum marisnigri SP-1 and Magnetospirillum moscoviense BB-1.</title>
        <authorList>
            <person name="Koziaeva V."/>
            <person name="Dziuba M.V."/>
            <person name="Ivanov T.M."/>
            <person name="Kuznetsov B."/>
            <person name="Grouzdev D.S."/>
        </authorList>
    </citation>
    <scope>NUCLEOTIDE SEQUENCE [LARGE SCALE GENOMIC DNA]</scope>
    <source>
        <strain evidence="2 3">BB-1</strain>
    </source>
</reference>
<keyword evidence="3" id="KW-1185">Reference proteome</keyword>
<dbReference type="CDD" id="cd02012">
    <property type="entry name" value="TPP_TK"/>
    <property type="match status" value="1"/>
</dbReference>
<dbReference type="Pfam" id="PF00456">
    <property type="entry name" value="Transketolase_N"/>
    <property type="match status" value="1"/>
</dbReference>
<dbReference type="RefSeq" id="WP_068504230.1">
    <property type="nucleotide sequence ID" value="NZ_LWQU01000185.1"/>
</dbReference>
<proteinExistence type="predicted"/>
<dbReference type="Gene3D" id="3.40.50.970">
    <property type="match status" value="1"/>
</dbReference>
<name>A0A178MBL3_9PROT</name>
<evidence type="ECO:0000259" key="1">
    <source>
        <dbReference type="Pfam" id="PF00456"/>
    </source>
</evidence>
<dbReference type="SUPFAM" id="SSF52518">
    <property type="entry name" value="Thiamin diphosphate-binding fold (THDP-binding)"/>
    <property type="match status" value="1"/>
</dbReference>
<dbReference type="InterPro" id="IPR029061">
    <property type="entry name" value="THDP-binding"/>
</dbReference>
<dbReference type="EMBL" id="LWQU01000185">
    <property type="protein sequence ID" value="OAN45408.1"/>
    <property type="molecule type" value="Genomic_DNA"/>
</dbReference>
<feature type="domain" description="Transketolase N-terminal" evidence="1">
    <location>
        <begin position="12"/>
        <end position="269"/>
    </location>
</feature>
<accession>A0A178MBL3</accession>
<dbReference type="PANTHER" id="PTHR47514:SF2">
    <property type="entry name" value="TRANSKETOLASE"/>
    <property type="match status" value="1"/>
</dbReference>
<dbReference type="PANTHER" id="PTHR47514">
    <property type="entry name" value="TRANSKETOLASE N-TERMINAL SECTION-RELATED"/>
    <property type="match status" value="1"/>
</dbReference>
<gene>
    <name evidence="2" type="ORF">A6A05_04540</name>
</gene>
<dbReference type="Proteomes" id="UP000078543">
    <property type="component" value="Unassembled WGS sequence"/>
</dbReference>
<evidence type="ECO:0000313" key="2">
    <source>
        <dbReference type="EMBL" id="OAN45408.1"/>
    </source>
</evidence>
<dbReference type="InterPro" id="IPR005474">
    <property type="entry name" value="Transketolase_N"/>
</dbReference>
<dbReference type="STRING" id="1437059.A6A05_04540"/>